<dbReference type="Pfam" id="PF04083">
    <property type="entry name" value="Abhydro_lipase"/>
    <property type="match status" value="1"/>
</dbReference>
<dbReference type="InterPro" id="IPR006693">
    <property type="entry name" value="AB_hydrolase_lipase"/>
</dbReference>
<dbReference type="InterPro" id="IPR029058">
    <property type="entry name" value="AB_hydrolase_fold"/>
</dbReference>
<evidence type="ECO:0000313" key="9">
    <source>
        <dbReference type="EMBL" id="ADK55610.1"/>
    </source>
</evidence>
<evidence type="ECO:0000256" key="6">
    <source>
        <dbReference type="ARBA" id="ARBA00023180"/>
    </source>
</evidence>
<evidence type="ECO:0000256" key="1">
    <source>
        <dbReference type="ARBA" id="ARBA00010701"/>
    </source>
</evidence>
<dbReference type="FunFam" id="3.40.50.1820:FF:000057">
    <property type="entry name" value="Lipase"/>
    <property type="match status" value="1"/>
</dbReference>
<evidence type="ECO:0000256" key="2">
    <source>
        <dbReference type="ARBA" id="ARBA00022729"/>
    </source>
</evidence>
<gene>
    <name evidence="9" type="primary">LAL-3</name>
</gene>
<dbReference type="PANTHER" id="PTHR11005">
    <property type="entry name" value="LYSOSOMAL ACID LIPASE-RELATED"/>
    <property type="match status" value="1"/>
</dbReference>
<protein>
    <submittedName>
        <fullName evidence="9">Lysosomal acid lipase</fullName>
    </submittedName>
</protein>
<dbReference type="GO" id="GO:0016787">
    <property type="term" value="F:hydrolase activity"/>
    <property type="evidence" value="ECO:0007669"/>
    <property type="project" value="UniProtKB-KW"/>
</dbReference>
<comment type="similarity">
    <text evidence="1">Belongs to the AB hydrolase superfamily. Lipase family.</text>
</comment>
<keyword evidence="5" id="KW-0443">Lipid metabolism</keyword>
<dbReference type="AlphaFoldDB" id="E7CQV7"/>
<feature type="domain" description="Partial AB-hydrolase lipase" evidence="8">
    <location>
        <begin position="43"/>
        <end position="102"/>
    </location>
</feature>
<keyword evidence="2 7" id="KW-0732">Signal</keyword>
<keyword evidence="4" id="KW-0442">Lipid degradation</keyword>
<evidence type="ECO:0000256" key="7">
    <source>
        <dbReference type="SAM" id="SignalP"/>
    </source>
</evidence>
<reference evidence="9" key="1">
    <citation type="submission" date="2010-05" db="EMBL/GenBank/DDBJ databases">
        <title>Functional and structural diversification of the Anguimorpha lizard venom system.</title>
        <authorList>
            <person name="Fry B.G."/>
        </authorList>
    </citation>
    <scope>NUCLEOTIDE SEQUENCE</scope>
    <source>
        <tissue evidence="9">Mandibular venom gland</tissue>
    </source>
</reference>
<evidence type="ECO:0000256" key="5">
    <source>
        <dbReference type="ARBA" id="ARBA00023098"/>
    </source>
</evidence>
<evidence type="ECO:0000259" key="8">
    <source>
        <dbReference type="Pfam" id="PF04083"/>
    </source>
</evidence>
<dbReference type="GO" id="GO:0016042">
    <property type="term" value="P:lipid catabolic process"/>
    <property type="evidence" value="ECO:0007669"/>
    <property type="project" value="UniProtKB-KW"/>
</dbReference>
<evidence type="ECO:0000256" key="3">
    <source>
        <dbReference type="ARBA" id="ARBA00022801"/>
    </source>
</evidence>
<sequence>MSCGKPKMWLVLVPTCLLYCSVLIHGEILGGDVDPEATLDAKKLITYWNYPYEEHDVVTKDGYILTLFRIPHGRGNNMTTSAKPVVFLQHGVLADAAIWYQNLPHNSLAFLLADAGFDVWIGNSRGTIWSRKHVSISPTSQEFWAFSFDQMAKYDLPACIDFVLQKTDQQQLTYIGHSQGTTIGFVAFSNNSQIG</sequence>
<accession>E7CQV7</accession>
<organism evidence="9">
    <name type="scientific">Gerrhonotus infernalis</name>
    <name type="common">Texas alligator lizard</name>
    <name type="synonym">Gerrhonotus liocephalus infernalis</name>
    <dbReference type="NCBI Taxonomy" id="310520"/>
    <lineage>
        <taxon>Eukaryota</taxon>
        <taxon>Metazoa</taxon>
        <taxon>Chordata</taxon>
        <taxon>Craniata</taxon>
        <taxon>Vertebrata</taxon>
        <taxon>Euteleostomi</taxon>
        <taxon>Lepidosauria</taxon>
        <taxon>Squamata</taxon>
        <taxon>Bifurcata</taxon>
        <taxon>Unidentata</taxon>
        <taxon>Episquamata</taxon>
        <taxon>Toxicofera</taxon>
        <taxon>Anguimorpha</taxon>
        <taxon>Neoanguimorpha</taxon>
        <taxon>Anguioidea</taxon>
        <taxon>Anguidae</taxon>
        <taxon>Gerrhonotus</taxon>
    </lineage>
</organism>
<keyword evidence="6" id="KW-0325">Glycoprotein</keyword>
<dbReference type="EMBL" id="HM437245">
    <property type="protein sequence ID" value="ADK55610.1"/>
    <property type="molecule type" value="mRNA"/>
</dbReference>
<feature type="signal peptide" evidence="7">
    <location>
        <begin position="1"/>
        <end position="26"/>
    </location>
</feature>
<name>E7CQV7_GERIN</name>
<feature type="chain" id="PRO_5003216365" evidence="7">
    <location>
        <begin position="27"/>
        <end position="195"/>
    </location>
</feature>
<dbReference type="SUPFAM" id="SSF53474">
    <property type="entry name" value="alpha/beta-Hydrolases"/>
    <property type="match status" value="1"/>
</dbReference>
<proteinExistence type="evidence at transcript level"/>
<dbReference type="Gene3D" id="3.40.50.1820">
    <property type="entry name" value="alpha/beta hydrolase"/>
    <property type="match status" value="1"/>
</dbReference>
<keyword evidence="3" id="KW-0378">Hydrolase</keyword>
<feature type="non-terminal residue" evidence="9">
    <location>
        <position position="195"/>
    </location>
</feature>
<evidence type="ECO:0000256" key="4">
    <source>
        <dbReference type="ARBA" id="ARBA00022963"/>
    </source>
</evidence>